<feature type="region of interest" description="Disordered" evidence="1">
    <location>
        <begin position="208"/>
        <end position="281"/>
    </location>
</feature>
<dbReference type="AlphaFoldDB" id="A0A4C1VX67"/>
<organism evidence="3 4">
    <name type="scientific">Eumeta variegata</name>
    <name type="common">Bagworm moth</name>
    <name type="synonym">Eumeta japonica</name>
    <dbReference type="NCBI Taxonomy" id="151549"/>
    <lineage>
        <taxon>Eukaryota</taxon>
        <taxon>Metazoa</taxon>
        <taxon>Ecdysozoa</taxon>
        <taxon>Arthropoda</taxon>
        <taxon>Hexapoda</taxon>
        <taxon>Insecta</taxon>
        <taxon>Pterygota</taxon>
        <taxon>Neoptera</taxon>
        <taxon>Endopterygota</taxon>
        <taxon>Lepidoptera</taxon>
        <taxon>Glossata</taxon>
        <taxon>Ditrysia</taxon>
        <taxon>Tineoidea</taxon>
        <taxon>Psychidae</taxon>
        <taxon>Oiketicinae</taxon>
        <taxon>Eumeta</taxon>
    </lineage>
</organism>
<evidence type="ECO:0000313" key="4">
    <source>
        <dbReference type="Proteomes" id="UP000299102"/>
    </source>
</evidence>
<keyword evidence="2" id="KW-0812">Transmembrane</keyword>
<keyword evidence="2" id="KW-1133">Transmembrane helix</keyword>
<comment type="caution">
    <text evidence="3">The sequence shown here is derived from an EMBL/GenBank/DDBJ whole genome shotgun (WGS) entry which is preliminary data.</text>
</comment>
<dbReference type="Proteomes" id="UP000299102">
    <property type="component" value="Unassembled WGS sequence"/>
</dbReference>
<dbReference type="EMBL" id="BGZK01000431">
    <property type="protein sequence ID" value="GBP43190.1"/>
    <property type="molecule type" value="Genomic_DNA"/>
</dbReference>
<sequence length="396" mass="43745">MVTAAHEHTPRAVTDALPKKYYSLSLKTPRWKFIVYTADEHEDIDLRQYHLIANIVKYQPLILFSSRRSIGNKKILREYTLMCHGSVVTRSENNNSYSIRPARLQCRSRRGPWKRVCGPARPSSHTRLALKRSKVGQNSSAVPFERLISVNNYSPQAVSLIRRTHRRGPGGGAGASEGGGRRRRDLHVNEITRTENPAAGVRATLQSSAIPHDRPPPPPRPPPAAAPKQKPVKRKRARRRRSAETPVTSPERINASVPLARAARPWTARGPRPPARAVRRASRSGPASVELCFASYSSLFMGNNNSPALCLRRLDTNSPVMAFVAAELSGAIARLKLAPAGARGRRARGAALANALLIYVFVIFPKMFIASELRSLRRSFAGRRRAPRPPGAFSLG</sequence>
<feature type="compositionally biased region" description="Basic residues" evidence="1">
    <location>
        <begin position="230"/>
        <end position="241"/>
    </location>
</feature>
<feature type="compositionally biased region" description="Pro residues" evidence="1">
    <location>
        <begin position="216"/>
        <end position="225"/>
    </location>
</feature>
<name>A0A4C1VX67_EUMVA</name>
<proteinExistence type="predicted"/>
<keyword evidence="2" id="KW-0472">Membrane</keyword>
<gene>
    <name evidence="3" type="ORF">EVAR_26867_1</name>
</gene>
<keyword evidence="4" id="KW-1185">Reference proteome</keyword>
<feature type="compositionally biased region" description="Gly residues" evidence="1">
    <location>
        <begin position="169"/>
        <end position="178"/>
    </location>
</feature>
<evidence type="ECO:0000256" key="2">
    <source>
        <dbReference type="SAM" id="Phobius"/>
    </source>
</evidence>
<evidence type="ECO:0000313" key="3">
    <source>
        <dbReference type="EMBL" id="GBP43190.1"/>
    </source>
</evidence>
<feature type="region of interest" description="Disordered" evidence="1">
    <location>
        <begin position="161"/>
        <end position="184"/>
    </location>
</feature>
<protein>
    <submittedName>
        <fullName evidence="3">Uncharacterized protein</fullName>
    </submittedName>
</protein>
<reference evidence="3 4" key="1">
    <citation type="journal article" date="2019" name="Commun. Biol.">
        <title>The bagworm genome reveals a unique fibroin gene that provides high tensile strength.</title>
        <authorList>
            <person name="Kono N."/>
            <person name="Nakamura H."/>
            <person name="Ohtoshi R."/>
            <person name="Tomita M."/>
            <person name="Numata K."/>
            <person name="Arakawa K."/>
        </authorList>
    </citation>
    <scope>NUCLEOTIDE SEQUENCE [LARGE SCALE GENOMIC DNA]</scope>
</reference>
<feature type="compositionally biased region" description="Low complexity" evidence="1">
    <location>
        <begin position="260"/>
        <end position="270"/>
    </location>
</feature>
<accession>A0A4C1VX67</accession>
<feature type="transmembrane region" description="Helical" evidence="2">
    <location>
        <begin position="349"/>
        <end position="369"/>
    </location>
</feature>
<evidence type="ECO:0000256" key="1">
    <source>
        <dbReference type="SAM" id="MobiDB-lite"/>
    </source>
</evidence>